<proteinExistence type="predicted"/>
<feature type="compositionally biased region" description="Polar residues" evidence="1">
    <location>
        <begin position="51"/>
        <end position="71"/>
    </location>
</feature>
<feature type="region of interest" description="Disordered" evidence="1">
    <location>
        <begin position="1"/>
        <end position="145"/>
    </location>
</feature>
<organism evidence="4">
    <name type="scientific">Rodentolepis nana</name>
    <name type="common">Dwarf tapeworm</name>
    <name type="synonym">Hymenolepis nana</name>
    <dbReference type="NCBI Taxonomy" id="102285"/>
    <lineage>
        <taxon>Eukaryota</taxon>
        <taxon>Metazoa</taxon>
        <taxon>Spiralia</taxon>
        <taxon>Lophotrochozoa</taxon>
        <taxon>Platyhelminthes</taxon>
        <taxon>Cestoda</taxon>
        <taxon>Eucestoda</taxon>
        <taxon>Cyclophyllidea</taxon>
        <taxon>Hymenolepididae</taxon>
        <taxon>Rodentolepis</taxon>
    </lineage>
</organism>
<evidence type="ECO:0000256" key="1">
    <source>
        <dbReference type="SAM" id="MobiDB-lite"/>
    </source>
</evidence>
<keyword evidence="3" id="KW-1185">Reference proteome</keyword>
<dbReference type="WBParaSite" id="HNAJ_0000684201-mRNA-1">
    <property type="protein sequence ID" value="HNAJ_0000684201-mRNA-1"/>
    <property type="gene ID" value="HNAJ_0000684201"/>
</dbReference>
<dbReference type="Proteomes" id="UP000278807">
    <property type="component" value="Unassembled WGS sequence"/>
</dbReference>
<evidence type="ECO:0000313" key="4">
    <source>
        <dbReference type="WBParaSite" id="HNAJ_0000684201-mRNA-1"/>
    </source>
</evidence>
<dbReference type="AlphaFoldDB" id="A0A0R3TIF1"/>
<name>A0A0R3TIF1_RODNA</name>
<reference evidence="4" key="1">
    <citation type="submission" date="2017-02" db="UniProtKB">
        <authorList>
            <consortium name="WormBaseParasite"/>
        </authorList>
    </citation>
    <scope>IDENTIFICATION</scope>
</reference>
<dbReference type="OrthoDB" id="6286819at2759"/>
<sequence length="173" mass="17977">MLERSPPASASELPTLRSQLSREQAEPQKSSSGTGSRKWPSFTVRRPGRLSSASSATNFGATSSSSTHGARSTTTKSKGTTTPCSTIQDGVGGTSLLRSFSAERHRVSVTGTSTTPTCTVDPATPTNAGSPQKPFVIRSSSSPHRKMSIRGDGGGFGQGDRVDSVEVSCVTEI</sequence>
<feature type="compositionally biased region" description="Polar residues" evidence="1">
    <location>
        <begin position="16"/>
        <end position="35"/>
    </location>
</feature>
<reference evidence="2 3" key="2">
    <citation type="submission" date="2018-11" db="EMBL/GenBank/DDBJ databases">
        <authorList>
            <consortium name="Pathogen Informatics"/>
        </authorList>
    </citation>
    <scope>NUCLEOTIDE SEQUENCE [LARGE SCALE GENOMIC DNA]</scope>
</reference>
<accession>A0A0R3TIF1</accession>
<dbReference type="EMBL" id="UZAE01008606">
    <property type="protein sequence ID" value="VDO02698.1"/>
    <property type="molecule type" value="Genomic_DNA"/>
</dbReference>
<feature type="compositionally biased region" description="Low complexity" evidence="1">
    <location>
        <begin position="110"/>
        <end position="126"/>
    </location>
</feature>
<protein>
    <submittedName>
        <fullName evidence="2 4">Uncharacterized protein</fullName>
    </submittedName>
</protein>
<evidence type="ECO:0000313" key="2">
    <source>
        <dbReference type="EMBL" id="VDO02698.1"/>
    </source>
</evidence>
<evidence type="ECO:0000313" key="3">
    <source>
        <dbReference type="Proteomes" id="UP000278807"/>
    </source>
</evidence>
<gene>
    <name evidence="2" type="ORF">HNAJ_LOCUS6838</name>
</gene>
<feature type="compositionally biased region" description="Low complexity" evidence="1">
    <location>
        <begin position="72"/>
        <end position="86"/>
    </location>
</feature>